<dbReference type="GO" id="GO:0043240">
    <property type="term" value="C:Fanconi anaemia nuclear complex"/>
    <property type="evidence" value="ECO:0007669"/>
    <property type="project" value="InterPro"/>
</dbReference>
<sequence length="136" mass="16216">MMSNEMWANQLMVVLKTSTVKHDVPYLFVMEWSRNSRLNDVVKQFRQHLEKLQQFWSAVEHIEQSLWISDPAQLHCATSFWHINIGSDCSIMLHIRANELRSLPECRLLGSDKNVNLLRDKWRTNCNKWYAFNPRL</sequence>
<name>A0AAD5G670_AMBAR</name>
<proteinExistence type="predicted"/>
<dbReference type="Gene3D" id="3.10.110.20">
    <property type="entry name" value="RWD domain-like"/>
    <property type="match status" value="1"/>
</dbReference>
<comment type="caution">
    <text evidence="2">The sequence shown here is derived from an EMBL/GenBank/DDBJ whole genome shotgun (WGS) entry which is preliminary data.</text>
</comment>
<dbReference type="InterPro" id="IPR016135">
    <property type="entry name" value="UBQ-conjugating_enzyme/RWD"/>
</dbReference>
<dbReference type="PANTHER" id="PTHR13206:SF0">
    <property type="entry name" value="E3 UBIQUITIN-PROTEIN LIGASE FANCL"/>
    <property type="match status" value="1"/>
</dbReference>
<dbReference type="Gene3D" id="3.10.110.10">
    <property type="entry name" value="Ubiquitin Conjugating Enzyme"/>
    <property type="match status" value="1"/>
</dbReference>
<organism evidence="2 3">
    <name type="scientific">Ambrosia artemisiifolia</name>
    <name type="common">Common ragweed</name>
    <dbReference type="NCBI Taxonomy" id="4212"/>
    <lineage>
        <taxon>Eukaryota</taxon>
        <taxon>Viridiplantae</taxon>
        <taxon>Streptophyta</taxon>
        <taxon>Embryophyta</taxon>
        <taxon>Tracheophyta</taxon>
        <taxon>Spermatophyta</taxon>
        <taxon>Magnoliopsida</taxon>
        <taxon>eudicotyledons</taxon>
        <taxon>Gunneridae</taxon>
        <taxon>Pentapetalae</taxon>
        <taxon>asterids</taxon>
        <taxon>campanulids</taxon>
        <taxon>Asterales</taxon>
        <taxon>Asteraceae</taxon>
        <taxon>Asteroideae</taxon>
        <taxon>Heliantheae alliance</taxon>
        <taxon>Heliantheae</taxon>
        <taxon>Ambrosia</taxon>
    </lineage>
</organism>
<dbReference type="InterPro" id="IPR043003">
    <property type="entry name" value="FANCL_d3_sf"/>
</dbReference>
<evidence type="ECO:0000259" key="1">
    <source>
        <dbReference type="Pfam" id="PF18891"/>
    </source>
</evidence>
<dbReference type="Pfam" id="PF18891">
    <property type="entry name" value="FANCL_d3"/>
    <property type="match status" value="1"/>
</dbReference>
<dbReference type="GO" id="GO:0006513">
    <property type="term" value="P:protein monoubiquitination"/>
    <property type="evidence" value="ECO:0007669"/>
    <property type="project" value="TreeGrafter"/>
</dbReference>
<protein>
    <recommendedName>
        <fullName evidence="1">FANCL UBC-like domain-containing protein</fullName>
    </recommendedName>
</protein>
<accession>A0AAD5G670</accession>
<dbReference type="PANTHER" id="PTHR13206">
    <property type="entry name" value="UBIQUITIN LIGASE PROTEIN PHF9 FANCONI ANEMIA GROUP L PROTEIN"/>
    <property type="match status" value="1"/>
</dbReference>
<reference evidence="2" key="1">
    <citation type="submission" date="2022-06" db="EMBL/GenBank/DDBJ databases">
        <title>Uncovering the hologenomic basis of an extraordinary plant invasion.</title>
        <authorList>
            <person name="Bieker V.C."/>
            <person name="Martin M.D."/>
            <person name="Gilbert T."/>
            <person name="Hodgins K."/>
            <person name="Battlay P."/>
            <person name="Petersen B."/>
            <person name="Wilson J."/>
        </authorList>
    </citation>
    <scope>NUCLEOTIDE SEQUENCE</scope>
    <source>
        <strain evidence="2">AA19_3_7</strain>
        <tissue evidence="2">Leaf</tissue>
    </source>
</reference>
<dbReference type="GO" id="GO:0036297">
    <property type="term" value="P:interstrand cross-link repair"/>
    <property type="evidence" value="ECO:0007669"/>
    <property type="project" value="InterPro"/>
</dbReference>
<keyword evidence="3" id="KW-1185">Reference proteome</keyword>
<evidence type="ECO:0000313" key="2">
    <source>
        <dbReference type="EMBL" id="KAI7729011.1"/>
    </source>
</evidence>
<feature type="domain" description="FANCL UBC-like" evidence="1">
    <location>
        <begin position="54"/>
        <end position="129"/>
    </location>
</feature>
<evidence type="ECO:0000313" key="3">
    <source>
        <dbReference type="Proteomes" id="UP001206925"/>
    </source>
</evidence>
<dbReference type="Proteomes" id="UP001206925">
    <property type="component" value="Unassembled WGS sequence"/>
</dbReference>
<dbReference type="EMBL" id="JAMZMK010011091">
    <property type="protein sequence ID" value="KAI7729011.1"/>
    <property type="molecule type" value="Genomic_DNA"/>
</dbReference>
<gene>
    <name evidence="2" type="ORF">M8C21_024556</name>
</gene>
<dbReference type="GO" id="GO:0061630">
    <property type="term" value="F:ubiquitin protein ligase activity"/>
    <property type="evidence" value="ECO:0007669"/>
    <property type="project" value="TreeGrafter"/>
</dbReference>
<dbReference type="InterPro" id="IPR026848">
    <property type="entry name" value="Fancl"/>
</dbReference>
<dbReference type="InterPro" id="IPR044037">
    <property type="entry name" value="FANCL_d3"/>
</dbReference>
<dbReference type="AlphaFoldDB" id="A0AAD5G670"/>